<dbReference type="Proteomes" id="UP000320055">
    <property type="component" value="Unassembled WGS sequence"/>
</dbReference>
<dbReference type="InterPro" id="IPR001959">
    <property type="entry name" value="Transposase"/>
</dbReference>
<reference evidence="7 8" key="1">
    <citation type="submission" date="2019-01" db="EMBL/GenBank/DDBJ databases">
        <authorList>
            <person name="Brito A."/>
        </authorList>
    </citation>
    <scope>NUCLEOTIDE SEQUENCE [LARGE SCALE GENOMIC DNA]</scope>
    <source>
        <strain evidence="7">1</strain>
    </source>
</reference>
<dbReference type="EMBL" id="CAACVJ010000689">
    <property type="protein sequence ID" value="VEP18573.1"/>
    <property type="molecule type" value="Genomic_DNA"/>
</dbReference>
<dbReference type="Pfam" id="PF07282">
    <property type="entry name" value="Cas12f1-like_TNB"/>
    <property type="match status" value="1"/>
</dbReference>
<keyword evidence="4" id="KW-0233">DNA recombination</keyword>
<evidence type="ECO:0000256" key="2">
    <source>
        <dbReference type="ARBA" id="ARBA00022578"/>
    </source>
</evidence>
<evidence type="ECO:0000256" key="4">
    <source>
        <dbReference type="ARBA" id="ARBA00023172"/>
    </source>
</evidence>
<name>A0A563W4W3_9CYAN</name>
<evidence type="ECO:0000259" key="6">
    <source>
        <dbReference type="Pfam" id="PF07282"/>
    </source>
</evidence>
<evidence type="ECO:0000256" key="1">
    <source>
        <dbReference type="ARBA" id="ARBA00008761"/>
    </source>
</evidence>
<organism evidence="7 8">
    <name type="scientific">Hyella patelloides LEGE 07179</name>
    <dbReference type="NCBI Taxonomy" id="945734"/>
    <lineage>
        <taxon>Bacteria</taxon>
        <taxon>Bacillati</taxon>
        <taxon>Cyanobacteriota</taxon>
        <taxon>Cyanophyceae</taxon>
        <taxon>Pleurocapsales</taxon>
        <taxon>Hyellaceae</taxon>
        <taxon>Hyella</taxon>
    </lineage>
</organism>
<gene>
    <name evidence="7" type="ORF">H1P_810035</name>
</gene>
<dbReference type="OrthoDB" id="442799at2"/>
<evidence type="ECO:0000313" key="7">
    <source>
        <dbReference type="EMBL" id="VEP18573.1"/>
    </source>
</evidence>
<feature type="domain" description="Cas12f1-like TNB" evidence="6">
    <location>
        <begin position="152"/>
        <end position="223"/>
    </location>
</feature>
<accession>A0A563W4W3</accession>
<dbReference type="GO" id="GO:0003677">
    <property type="term" value="F:DNA binding"/>
    <property type="evidence" value="ECO:0007669"/>
    <property type="project" value="UniProtKB-KW"/>
</dbReference>
<comment type="similarity">
    <text evidence="1">In the C-terminal section; belongs to the transposase 35 family.</text>
</comment>
<feature type="domain" description="Probable transposase IS891/IS1136/IS1341" evidence="5">
    <location>
        <begin position="25"/>
        <end position="132"/>
    </location>
</feature>
<protein>
    <submittedName>
        <fullName evidence="7">Transposase</fullName>
    </submittedName>
</protein>
<dbReference type="AlphaFoldDB" id="A0A563W4W3"/>
<dbReference type="NCBIfam" id="NF040570">
    <property type="entry name" value="guided_TnpB"/>
    <property type="match status" value="1"/>
</dbReference>
<sequence>MQDSNTLVVTSYVIEIVYEQSELPCSQLNHTSIAGIDIGIDNLACVTSNNQRFKPFIVCGKAIKSANRYFNKAKARLQSQLPKRKHNSRRISRLTQKRNSKMDYYLHTASRYIVNRLLENKITLLVIGKNNNWKQNLNLGKKTNQSFASIPHFKFIEQLIYKCQLVGIEVKTVNEAYTSKCSFLDLEPIKKQSTYLGKRVKRGLFKANSGRNYGAEQNGSLNIIRKAVGDSLFIGQPIKRLVVSPVRVKPYKASC</sequence>
<dbReference type="InterPro" id="IPR010095">
    <property type="entry name" value="Cas12f1-like_TNB"/>
</dbReference>
<evidence type="ECO:0000313" key="8">
    <source>
        <dbReference type="Proteomes" id="UP000320055"/>
    </source>
</evidence>
<keyword evidence="8" id="KW-1185">Reference proteome</keyword>
<evidence type="ECO:0000256" key="3">
    <source>
        <dbReference type="ARBA" id="ARBA00023125"/>
    </source>
</evidence>
<proteinExistence type="inferred from homology"/>
<dbReference type="NCBIfam" id="TIGR01766">
    <property type="entry name" value="IS200/IS605 family accessory protein TnpB-like domain"/>
    <property type="match status" value="1"/>
</dbReference>
<evidence type="ECO:0000259" key="5">
    <source>
        <dbReference type="Pfam" id="PF01385"/>
    </source>
</evidence>
<dbReference type="GO" id="GO:0032196">
    <property type="term" value="P:transposition"/>
    <property type="evidence" value="ECO:0007669"/>
    <property type="project" value="UniProtKB-KW"/>
</dbReference>
<dbReference type="RefSeq" id="WP_144867928.1">
    <property type="nucleotide sequence ID" value="NZ_LR213839.1"/>
</dbReference>
<dbReference type="GO" id="GO:0006310">
    <property type="term" value="P:DNA recombination"/>
    <property type="evidence" value="ECO:0007669"/>
    <property type="project" value="UniProtKB-KW"/>
</dbReference>
<keyword evidence="2" id="KW-0815">Transposition</keyword>
<keyword evidence="3" id="KW-0238">DNA-binding</keyword>
<dbReference type="Pfam" id="PF01385">
    <property type="entry name" value="OrfB_IS605"/>
    <property type="match status" value="1"/>
</dbReference>